<keyword evidence="1" id="KW-0812">Transmembrane</keyword>
<feature type="transmembrane region" description="Helical" evidence="1">
    <location>
        <begin position="170"/>
        <end position="190"/>
    </location>
</feature>
<dbReference type="AlphaFoldDB" id="A0A2T0BFZ6"/>
<feature type="transmembrane region" description="Helical" evidence="1">
    <location>
        <begin position="455"/>
        <end position="477"/>
    </location>
</feature>
<dbReference type="EMBL" id="PVXQ01000013">
    <property type="protein sequence ID" value="PRR82752.1"/>
    <property type="molecule type" value="Genomic_DNA"/>
</dbReference>
<feature type="transmembrane region" description="Helical" evidence="1">
    <location>
        <begin position="395"/>
        <end position="414"/>
    </location>
</feature>
<dbReference type="RefSeq" id="WP_106059551.1">
    <property type="nucleotide sequence ID" value="NZ_PVXQ01000013.1"/>
</dbReference>
<name>A0A2T0BFZ6_9CLOT</name>
<evidence type="ECO:0000313" key="3">
    <source>
        <dbReference type="Proteomes" id="UP000239471"/>
    </source>
</evidence>
<comment type="caution">
    <text evidence="2">The sequence shown here is derived from an EMBL/GenBank/DDBJ whole genome shotgun (WGS) entry which is preliminary data.</text>
</comment>
<dbReference type="Proteomes" id="UP000239471">
    <property type="component" value="Unassembled WGS sequence"/>
</dbReference>
<sequence>MNKKIIHFKNTITKKKLIIFSILSILTLILFYCLVLTPAIGKADNGDFGRMYKLFGLADMGSTYEEQYDSYFHQTFKFINIGYLAPWWENWVMGCWIGKIALLFNLIFNFSNLGLFDIRFLGALYSIIFILGVYFILKYDKFSNFARIVCGIFIILFFTDGIYISYFNSFFGEGTTISFIFLTIGSFLFLISRKEPLKKHFIFFFISSACFLTSKTQQLPLILFMLLIYIALYVFFEKYKKLILTSTILVLSLCGLTFISIGDYTSKNNIYQSVFTGILYNSDYPEKDLEDLGLNPKFASNTSSGFYDKSLEYDPLGDEMLEEFYPNISLGKILKFYITHPSRAWINITASTNYAYSFSPIDYQNYIKGSTYENKFINTFRYNLIVNHLDLYRNIFLYIGFSLSYLIIITIYFLKTKKKEVKLLSLLLLFLLASGASQLVLPLLGSGFADAGKHLFSLSLSYDILLGTVIVWICNLISKWIKNRKLL</sequence>
<feature type="transmembrane region" description="Helical" evidence="1">
    <location>
        <begin position="243"/>
        <end position="261"/>
    </location>
</feature>
<accession>A0A2T0BFZ6</accession>
<keyword evidence="3" id="KW-1185">Reference proteome</keyword>
<gene>
    <name evidence="2" type="ORF">CLVI_15620</name>
</gene>
<dbReference type="OrthoDB" id="129479at2"/>
<proteinExistence type="predicted"/>
<feature type="transmembrane region" description="Helical" evidence="1">
    <location>
        <begin position="118"/>
        <end position="137"/>
    </location>
</feature>
<feature type="transmembrane region" description="Helical" evidence="1">
    <location>
        <begin position="426"/>
        <end position="449"/>
    </location>
</feature>
<keyword evidence="1" id="KW-1133">Transmembrane helix</keyword>
<keyword evidence="1" id="KW-0472">Membrane</keyword>
<feature type="transmembrane region" description="Helical" evidence="1">
    <location>
        <begin position="220"/>
        <end position="236"/>
    </location>
</feature>
<feature type="transmembrane region" description="Helical" evidence="1">
    <location>
        <begin position="144"/>
        <end position="164"/>
    </location>
</feature>
<protein>
    <recommendedName>
        <fullName evidence="4">Glycosyltransferase RgtA/B/C/D-like domain-containing protein</fullName>
    </recommendedName>
</protein>
<organism evidence="2 3">
    <name type="scientific">Clostridium vincentii</name>
    <dbReference type="NCBI Taxonomy" id="52704"/>
    <lineage>
        <taxon>Bacteria</taxon>
        <taxon>Bacillati</taxon>
        <taxon>Bacillota</taxon>
        <taxon>Clostridia</taxon>
        <taxon>Eubacteriales</taxon>
        <taxon>Clostridiaceae</taxon>
        <taxon>Clostridium</taxon>
    </lineage>
</organism>
<evidence type="ECO:0000313" key="2">
    <source>
        <dbReference type="EMBL" id="PRR82752.1"/>
    </source>
</evidence>
<evidence type="ECO:0000256" key="1">
    <source>
        <dbReference type="SAM" id="Phobius"/>
    </source>
</evidence>
<reference evidence="2 3" key="1">
    <citation type="submission" date="2018-03" db="EMBL/GenBank/DDBJ databases">
        <title>Genome sequence of Clostridium vincentii DSM 10228.</title>
        <authorList>
            <person name="Poehlein A."/>
            <person name="Daniel R."/>
        </authorList>
    </citation>
    <scope>NUCLEOTIDE SEQUENCE [LARGE SCALE GENOMIC DNA]</scope>
    <source>
        <strain evidence="2 3">DSM 10228</strain>
    </source>
</reference>
<evidence type="ECO:0008006" key="4">
    <source>
        <dbReference type="Google" id="ProtNLM"/>
    </source>
</evidence>